<proteinExistence type="predicted"/>
<accession>A0A8R1IC03</accession>
<evidence type="ECO:0000313" key="2">
    <source>
        <dbReference type="EnsemblMetazoa" id="CJA31725.1"/>
    </source>
</evidence>
<organism evidence="2 3">
    <name type="scientific">Caenorhabditis japonica</name>
    <dbReference type="NCBI Taxonomy" id="281687"/>
    <lineage>
        <taxon>Eukaryota</taxon>
        <taxon>Metazoa</taxon>
        <taxon>Ecdysozoa</taxon>
        <taxon>Nematoda</taxon>
        <taxon>Chromadorea</taxon>
        <taxon>Rhabditida</taxon>
        <taxon>Rhabditina</taxon>
        <taxon>Rhabditomorpha</taxon>
        <taxon>Rhabditoidea</taxon>
        <taxon>Rhabditidae</taxon>
        <taxon>Peloderinae</taxon>
        <taxon>Caenorhabditis</taxon>
    </lineage>
</organism>
<name>A0A8R1IC03_CAEJA</name>
<dbReference type="AlphaFoldDB" id="A0A8R1IC03"/>
<dbReference type="Proteomes" id="UP000005237">
    <property type="component" value="Unassembled WGS sequence"/>
</dbReference>
<evidence type="ECO:0000313" key="3">
    <source>
        <dbReference type="Proteomes" id="UP000005237"/>
    </source>
</evidence>
<sequence length="72" mass="8063">MKHQIPQSKDIPWEKFSSSRQSRANIHQDSAMIALELGTLQKIGANFEQPAKMAAKVCNLCTIVTQFLCKVC</sequence>
<feature type="region of interest" description="Disordered" evidence="1">
    <location>
        <begin position="1"/>
        <end position="24"/>
    </location>
</feature>
<protein>
    <submittedName>
        <fullName evidence="2">Uncharacterized protein</fullName>
    </submittedName>
</protein>
<keyword evidence="3" id="KW-1185">Reference proteome</keyword>
<evidence type="ECO:0000256" key="1">
    <source>
        <dbReference type="SAM" id="MobiDB-lite"/>
    </source>
</evidence>
<dbReference type="EnsemblMetazoa" id="CJA31725.1">
    <property type="protein sequence ID" value="CJA31725.1"/>
    <property type="gene ID" value="WBGene00207572"/>
</dbReference>
<reference evidence="3" key="1">
    <citation type="submission" date="2010-08" db="EMBL/GenBank/DDBJ databases">
        <authorList>
            <consortium name="Caenorhabditis japonica Sequencing Consortium"/>
            <person name="Wilson R.K."/>
        </authorList>
    </citation>
    <scope>NUCLEOTIDE SEQUENCE [LARGE SCALE GENOMIC DNA]</scope>
    <source>
        <strain evidence="3">DF5081</strain>
    </source>
</reference>
<reference evidence="2" key="2">
    <citation type="submission" date="2022-06" db="UniProtKB">
        <authorList>
            <consortium name="EnsemblMetazoa"/>
        </authorList>
    </citation>
    <scope>IDENTIFICATION</scope>
    <source>
        <strain evidence="2">DF5081</strain>
    </source>
</reference>